<dbReference type="InterPro" id="IPR011545">
    <property type="entry name" value="DEAD/DEAH_box_helicase_dom"/>
</dbReference>
<gene>
    <name evidence="5" type="ORF">BS47DRAFT_1449935</name>
</gene>
<keyword evidence="6" id="KW-1185">Reference proteome</keyword>
<evidence type="ECO:0000313" key="5">
    <source>
        <dbReference type="EMBL" id="KAF9515171.1"/>
    </source>
</evidence>
<feature type="non-terminal residue" evidence="5">
    <location>
        <position position="154"/>
    </location>
</feature>
<dbReference type="GO" id="GO:0005524">
    <property type="term" value="F:ATP binding"/>
    <property type="evidence" value="ECO:0007669"/>
    <property type="project" value="InterPro"/>
</dbReference>
<proteinExistence type="predicted"/>
<organism evidence="5 6">
    <name type="scientific">Hydnum rufescens UP504</name>
    <dbReference type="NCBI Taxonomy" id="1448309"/>
    <lineage>
        <taxon>Eukaryota</taxon>
        <taxon>Fungi</taxon>
        <taxon>Dikarya</taxon>
        <taxon>Basidiomycota</taxon>
        <taxon>Agaricomycotina</taxon>
        <taxon>Agaricomycetes</taxon>
        <taxon>Cantharellales</taxon>
        <taxon>Hydnaceae</taxon>
        <taxon>Hydnum</taxon>
    </lineage>
</organism>
<dbReference type="InterPro" id="IPR014001">
    <property type="entry name" value="Helicase_ATP-bd"/>
</dbReference>
<dbReference type="Pfam" id="PF00270">
    <property type="entry name" value="DEAD"/>
    <property type="match status" value="1"/>
</dbReference>
<dbReference type="InterPro" id="IPR027417">
    <property type="entry name" value="P-loop_NTPase"/>
</dbReference>
<feature type="non-terminal residue" evidence="5">
    <location>
        <position position="1"/>
    </location>
</feature>
<evidence type="ECO:0000313" key="6">
    <source>
        <dbReference type="Proteomes" id="UP000886523"/>
    </source>
</evidence>
<dbReference type="GO" id="GO:0004386">
    <property type="term" value="F:helicase activity"/>
    <property type="evidence" value="ECO:0007669"/>
    <property type="project" value="UniProtKB-KW"/>
</dbReference>
<keyword evidence="2" id="KW-0347">Helicase</keyword>
<dbReference type="PROSITE" id="PS51192">
    <property type="entry name" value="HELICASE_ATP_BIND_1"/>
    <property type="match status" value="1"/>
</dbReference>
<dbReference type="SUPFAM" id="SSF52540">
    <property type="entry name" value="P-loop containing nucleoside triphosphate hydrolases"/>
    <property type="match status" value="1"/>
</dbReference>
<evidence type="ECO:0000256" key="2">
    <source>
        <dbReference type="ARBA" id="ARBA00022806"/>
    </source>
</evidence>
<protein>
    <recommendedName>
        <fullName evidence="4">Helicase ATP-binding domain-containing protein</fullName>
    </recommendedName>
</protein>
<evidence type="ECO:0000256" key="1">
    <source>
        <dbReference type="ARBA" id="ARBA00022801"/>
    </source>
</evidence>
<dbReference type="Gene3D" id="3.40.50.300">
    <property type="entry name" value="P-loop containing nucleotide triphosphate hydrolases"/>
    <property type="match status" value="1"/>
</dbReference>
<evidence type="ECO:0000256" key="3">
    <source>
        <dbReference type="SAM" id="MobiDB-lite"/>
    </source>
</evidence>
<dbReference type="GO" id="GO:0016787">
    <property type="term" value="F:hydrolase activity"/>
    <property type="evidence" value="ECO:0007669"/>
    <property type="project" value="UniProtKB-KW"/>
</dbReference>
<keyword evidence="2" id="KW-0067">ATP-binding</keyword>
<keyword evidence="2" id="KW-0547">Nucleotide-binding</keyword>
<feature type="compositionally biased region" description="Basic and acidic residues" evidence="3">
    <location>
        <begin position="106"/>
        <end position="123"/>
    </location>
</feature>
<keyword evidence="1" id="KW-0378">Hydrolase</keyword>
<name>A0A9P6B013_9AGAM</name>
<feature type="region of interest" description="Disordered" evidence="3">
    <location>
        <begin position="100"/>
        <end position="127"/>
    </location>
</feature>
<evidence type="ECO:0000259" key="4">
    <source>
        <dbReference type="PROSITE" id="PS51192"/>
    </source>
</evidence>
<dbReference type="OrthoDB" id="409977at2759"/>
<dbReference type="EMBL" id="MU128953">
    <property type="protein sequence ID" value="KAF9515171.1"/>
    <property type="molecule type" value="Genomic_DNA"/>
</dbReference>
<dbReference type="AlphaFoldDB" id="A0A9P6B013"/>
<feature type="domain" description="Helicase ATP-binding" evidence="4">
    <location>
        <begin position="1"/>
        <end position="102"/>
    </location>
</feature>
<comment type="caution">
    <text evidence="5">The sequence shown here is derived from an EMBL/GenBank/DDBJ whole genome shotgun (WGS) entry which is preliminary data.</text>
</comment>
<accession>A0A9P6B013</accession>
<dbReference type="GO" id="GO:0003676">
    <property type="term" value="F:nucleic acid binding"/>
    <property type="evidence" value="ECO:0007669"/>
    <property type="project" value="InterPro"/>
</dbReference>
<dbReference type="PANTHER" id="PTHR47958">
    <property type="entry name" value="ATP-DEPENDENT RNA HELICASE DBP3"/>
    <property type="match status" value="1"/>
</dbReference>
<reference evidence="5" key="1">
    <citation type="journal article" date="2020" name="Nat. Commun.">
        <title>Large-scale genome sequencing of mycorrhizal fungi provides insights into the early evolution of symbiotic traits.</title>
        <authorList>
            <person name="Miyauchi S."/>
            <person name="Kiss E."/>
            <person name="Kuo A."/>
            <person name="Drula E."/>
            <person name="Kohler A."/>
            <person name="Sanchez-Garcia M."/>
            <person name="Morin E."/>
            <person name="Andreopoulos B."/>
            <person name="Barry K.W."/>
            <person name="Bonito G."/>
            <person name="Buee M."/>
            <person name="Carver A."/>
            <person name="Chen C."/>
            <person name="Cichocki N."/>
            <person name="Clum A."/>
            <person name="Culley D."/>
            <person name="Crous P.W."/>
            <person name="Fauchery L."/>
            <person name="Girlanda M."/>
            <person name="Hayes R.D."/>
            <person name="Keri Z."/>
            <person name="LaButti K."/>
            <person name="Lipzen A."/>
            <person name="Lombard V."/>
            <person name="Magnuson J."/>
            <person name="Maillard F."/>
            <person name="Murat C."/>
            <person name="Nolan M."/>
            <person name="Ohm R.A."/>
            <person name="Pangilinan J."/>
            <person name="Pereira M.F."/>
            <person name="Perotto S."/>
            <person name="Peter M."/>
            <person name="Pfister S."/>
            <person name="Riley R."/>
            <person name="Sitrit Y."/>
            <person name="Stielow J.B."/>
            <person name="Szollosi G."/>
            <person name="Zifcakova L."/>
            <person name="Stursova M."/>
            <person name="Spatafora J.W."/>
            <person name="Tedersoo L."/>
            <person name="Vaario L.M."/>
            <person name="Yamada A."/>
            <person name="Yan M."/>
            <person name="Wang P."/>
            <person name="Xu J."/>
            <person name="Bruns T."/>
            <person name="Baldrian P."/>
            <person name="Vilgalys R."/>
            <person name="Dunand C."/>
            <person name="Henrissat B."/>
            <person name="Grigoriev I.V."/>
            <person name="Hibbett D."/>
            <person name="Nagy L.G."/>
            <person name="Martin F.M."/>
        </authorList>
    </citation>
    <scope>NUCLEOTIDE SEQUENCE</scope>
    <source>
        <strain evidence="5">UP504</strain>
    </source>
</reference>
<sequence>RAYPAALTPALTPGLVSQIHSEARKFAYRSRDKPAIMQGGADINLQLCQLEREADILSVSPGRLVDLIERGRISRRSIRYLDLDEAHRILDVGSEPQIRRTVQGEGHARRPKASDSHAQDHLPPRNSDVGEGLVEGLCLSLRGPCSLNFRKYYS</sequence>
<dbReference type="Proteomes" id="UP000886523">
    <property type="component" value="Unassembled WGS sequence"/>
</dbReference>